<sequence length="115" mass="12263">MRLFLPGMIKAAATTALHHALTAELAEHPFIKTLLVTPSAQKKLGVLAPVLEPVDVAKEGISAIDGGEIAMPLFSQWAAVFWILPFSARKALRKLSGINTAMAMEGGRGGQKKDE</sequence>
<dbReference type="AlphaFoldDB" id="A0A5J5EKI2"/>
<comment type="caution">
    <text evidence="1">The sequence shown here is derived from an EMBL/GenBank/DDBJ whole genome shotgun (WGS) entry which is preliminary data.</text>
</comment>
<keyword evidence="2" id="KW-1185">Reference proteome</keyword>
<dbReference type="InParanoid" id="A0A5J5EKI2"/>
<dbReference type="Proteomes" id="UP000326924">
    <property type="component" value="Unassembled WGS sequence"/>
</dbReference>
<gene>
    <name evidence="1" type="ORF">FN846DRAFT_911709</name>
</gene>
<reference evidence="1 2" key="1">
    <citation type="submission" date="2019-09" db="EMBL/GenBank/DDBJ databases">
        <title>Draft genome of the ectomycorrhizal ascomycete Sphaerosporella brunnea.</title>
        <authorList>
            <consortium name="DOE Joint Genome Institute"/>
            <person name="Benucci G.M."/>
            <person name="Marozzi G."/>
            <person name="Antonielli L."/>
            <person name="Sanchez S."/>
            <person name="Marco P."/>
            <person name="Wang X."/>
            <person name="Falini L.B."/>
            <person name="Barry K."/>
            <person name="Haridas S."/>
            <person name="Lipzen A."/>
            <person name="Labutti K."/>
            <person name="Grigoriev I.V."/>
            <person name="Murat C."/>
            <person name="Martin F."/>
            <person name="Albertini E."/>
            <person name="Donnini D."/>
            <person name="Bonito G."/>
        </authorList>
    </citation>
    <scope>NUCLEOTIDE SEQUENCE [LARGE SCALE GENOMIC DNA]</scope>
    <source>
        <strain evidence="1 2">Sb_GMNB300</strain>
    </source>
</reference>
<accession>A0A5J5EKI2</accession>
<protein>
    <submittedName>
        <fullName evidence="1">Uncharacterized protein</fullName>
    </submittedName>
</protein>
<dbReference type="OrthoDB" id="5840532at2759"/>
<organism evidence="1 2">
    <name type="scientific">Sphaerosporella brunnea</name>
    <dbReference type="NCBI Taxonomy" id="1250544"/>
    <lineage>
        <taxon>Eukaryota</taxon>
        <taxon>Fungi</taxon>
        <taxon>Dikarya</taxon>
        <taxon>Ascomycota</taxon>
        <taxon>Pezizomycotina</taxon>
        <taxon>Pezizomycetes</taxon>
        <taxon>Pezizales</taxon>
        <taxon>Pyronemataceae</taxon>
        <taxon>Sphaerosporella</taxon>
    </lineage>
</organism>
<evidence type="ECO:0000313" key="1">
    <source>
        <dbReference type="EMBL" id="KAA8895486.1"/>
    </source>
</evidence>
<dbReference type="EMBL" id="VXIS01000261">
    <property type="protein sequence ID" value="KAA8895486.1"/>
    <property type="molecule type" value="Genomic_DNA"/>
</dbReference>
<proteinExistence type="predicted"/>
<evidence type="ECO:0000313" key="2">
    <source>
        <dbReference type="Proteomes" id="UP000326924"/>
    </source>
</evidence>
<name>A0A5J5EKI2_9PEZI</name>